<name>A0A1Q9D2E0_SYMMI</name>
<feature type="compositionally biased region" description="Polar residues" evidence="1">
    <location>
        <begin position="1805"/>
        <end position="1825"/>
    </location>
</feature>
<dbReference type="Proteomes" id="UP000186817">
    <property type="component" value="Unassembled WGS sequence"/>
</dbReference>
<dbReference type="EMBL" id="LSRX01000765">
    <property type="protein sequence ID" value="OLP89349.1"/>
    <property type="molecule type" value="Genomic_DNA"/>
</dbReference>
<dbReference type="Pfam" id="PF07727">
    <property type="entry name" value="RVT_2"/>
    <property type="match status" value="1"/>
</dbReference>
<evidence type="ECO:0000259" key="2">
    <source>
        <dbReference type="Pfam" id="PF07727"/>
    </source>
</evidence>
<reference evidence="3 4" key="1">
    <citation type="submission" date="2016-02" db="EMBL/GenBank/DDBJ databases">
        <title>Genome analysis of coral dinoflagellate symbionts highlights evolutionary adaptations to a symbiotic lifestyle.</title>
        <authorList>
            <person name="Aranda M."/>
            <person name="Li Y."/>
            <person name="Liew Y.J."/>
            <person name="Baumgarten S."/>
            <person name="Simakov O."/>
            <person name="Wilson M."/>
            <person name="Piel J."/>
            <person name="Ashoor H."/>
            <person name="Bougouffa S."/>
            <person name="Bajic V.B."/>
            <person name="Ryu T."/>
            <person name="Ravasi T."/>
            <person name="Bayer T."/>
            <person name="Micklem G."/>
            <person name="Kim H."/>
            <person name="Bhak J."/>
            <person name="Lajeunesse T.C."/>
            <person name="Voolstra C.R."/>
        </authorList>
    </citation>
    <scope>NUCLEOTIDE SEQUENCE [LARGE SCALE GENOMIC DNA]</scope>
    <source>
        <strain evidence="3 4">CCMP2467</strain>
    </source>
</reference>
<evidence type="ECO:0000256" key="1">
    <source>
        <dbReference type="SAM" id="MobiDB-lite"/>
    </source>
</evidence>
<feature type="compositionally biased region" description="Acidic residues" evidence="1">
    <location>
        <begin position="342"/>
        <end position="357"/>
    </location>
</feature>
<feature type="compositionally biased region" description="Low complexity" evidence="1">
    <location>
        <begin position="150"/>
        <end position="162"/>
    </location>
</feature>
<feature type="region of interest" description="Disordered" evidence="1">
    <location>
        <begin position="1075"/>
        <end position="1127"/>
    </location>
</feature>
<dbReference type="InterPro" id="IPR013103">
    <property type="entry name" value="RVT_2"/>
</dbReference>
<evidence type="ECO:0000313" key="4">
    <source>
        <dbReference type="Proteomes" id="UP000186817"/>
    </source>
</evidence>
<feature type="compositionally biased region" description="Polar residues" evidence="1">
    <location>
        <begin position="644"/>
        <end position="654"/>
    </location>
</feature>
<feature type="compositionally biased region" description="Basic and acidic residues" evidence="1">
    <location>
        <begin position="301"/>
        <end position="311"/>
    </location>
</feature>
<feature type="region of interest" description="Disordered" evidence="1">
    <location>
        <begin position="631"/>
        <end position="654"/>
    </location>
</feature>
<feature type="region of interest" description="Disordered" evidence="1">
    <location>
        <begin position="129"/>
        <end position="233"/>
    </location>
</feature>
<dbReference type="OrthoDB" id="435351at2759"/>
<gene>
    <name evidence="3" type="primary">GIP</name>
    <name evidence="3" type="ORF">AK812_SmicGene29207</name>
</gene>
<feature type="domain" description="Reverse transcriptase Ty1/copia-type" evidence="2">
    <location>
        <begin position="1318"/>
        <end position="1539"/>
    </location>
</feature>
<feature type="region of interest" description="Disordered" evidence="1">
    <location>
        <begin position="878"/>
        <end position="902"/>
    </location>
</feature>
<keyword evidence="4" id="KW-1185">Reference proteome</keyword>
<accession>A0A1Q9D2E0</accession>
<feature type="compositionally biased region" description="Acidic residues" evidence="1">
    <location>
        <begin position="879"/>
        <end position="896"/>
    </location>
</feature>
<feature type="region of interest" description="Disordered" evidence="1">
    <location>
        <begin position="301"/>
        <end position="357"/>
    </location>
</feature>
<proteinExistence type="predicted"/>
<feature type="compositionally biased region" description="Basic and acidic residues" evidence="1">
    <location>
        <begin position="1156"/>
        <end position="1180"/>
    </location>
</feature>
<feature type="compositionally biased region" description="Polar residues" evidence="1">
    <location>
        <begin position="1874"/>
        <end position="1897"/>
    </location>
</feature>
<comment type="caution">
    <text evidence="3">The sequence shown here is derived from an EMBL/GenBank/DDBJ whole genome shotgun (WGS) entry which is preliminary data.</text>
</comment>
<feature type="compositionally biased region" description="Basic and acidic residues" evidence="1">
    <location>
        <begin position="166"/>
        <end position="176"/>
    </location>
</feature>
<feature type="compositionally biased region" description="Low complexity" evidence="1">
    <location>
        <begin position="177"/>
        <end position="195"/>
    </location>
</feature>
<evidence type="ECO:0000313" key="3">
    <source>
        <dbReference type="EMBL" id="OLP89349.1"/>
    </source>
</evidence>
<sequence length="2008" mass="222702">MGDKDPFRDLTFTGSPSEYRLFRRKILLSVASLEEKHVHLAGPRILSRLSGEAWRATEHLSIGDVRSEKGWLCVLRALDDHYRYLPETELNECVDEFLFHLKRRAHEGPTAFVSRFKAVLNRLESLVASEKAAQKGSTKRRRAANKKDSSSSGSSSDSFGSGPAADEPRLTKEKVEAASSAAPAATTRTTEGPAPDSKGPRTVGSFVESPKKKPPSSGGGSHYSRGTHKADEDKAQRRMLENLGKLEAGHLRVRPIFPEVILGHLFMRKYGLTREQRSQVIRSTGGSCRFKDVEKVIRASDYEDKTADPHGRGSAPRANRSGNVMAAEEDSSLSEPSLSGDEVCEAEDESADTEDREELEEAYEVQKKAKQDAKKAYRNYKDSRKRVREIKKDRQPYMPVVAIPPPTSAPLPGDGQPIQPTFKYDRKTGRMDKAKGGGKRGRREDVSLVQSELVTEFSYMVTTEDADEHDVYSVTVPAGLAVIDTGCTTSVIGEETAARYTEYFRNRGLPEPVAVTLPPVQLKGFNGLRTATERGLRWTVKLGSLWGQITTYMVEGSAPFLLSRKVLQGMEATLDLGKCTLTSAKHGLHDEPLAQAGNGHLLLPLVPPDEAEDLLAVGDCPPVAYPCAPPDPKSALATPEIPTDDQTSPKEVTNSDLRRYFQTIMKHTRYSQVDVGTHRFERMPKQAASHHMYARVAHLTPGGWRAYVWVRLLDKTSPVHEIGGWSRRNLAKGGNAARNVLARRKKERPFLHLFEQAWSLQTMLGGHIHAENPVASLAWNEMSLGPAYEVDFDLCAVGLVDKSSGMPIQRPTRVVTSDPQLVSALRVCQCPGHSAHAHVADSAQSPSLTYPRQFCRNIATALACRDTDVTPDHDIFVQTDDEADSERESDQEGDPDEAPRMREANRRSYAAMIQKLHVNTGHASVPQMLRLAQQAKAPAALVAEIRKFRCPVCEELQVPPSHRVAALRHTETPNHIVGLDVVQVELKRDGPEGVIETKYNVLTAVDYASDFSQQIVLPAGPGVVSKAFHAMWCRPYGPPRVIYVDPDQRWMSGEFQDEVAFRHAAQEFHTGRLAEELEQATPSRRGPAGRFFDLTREPPSPEDFLTPPASDVEGEDNLENSREETTRNVRRRVTISDAEWERRAAQTSPRGGATIRNREEADPTAVDVEHPADKAPRLSPEDLASDLDLEMYVPSPAEEQFPEILGPDAGAAPSAAAGEPLDNPAQEPLPSDAVLCCEVALDIFDVDLDPQGNGLWKALEECAVVAARPGQKRRVEVSFRKLGPEDREKFRGAMKKEWQSWLENKVTTIAKGKGVPKSRIIGSRWVLTWKKSSDPDDRTLSAKARLVLVGFQDPDLGRIAIDSPTLRKESKHVILSICASKGWVIWGADIKTAFLSGDQSDRQLYFRPPPEVRELMNLSDDDVLRLNKAAYGLAEAPRAWFLRLTRELLAVGLTVSQLDPCVFCLRDNGTNELVGICGVHVDDLLGGGTSVMDQCLVRLKIKLPFGEFRQRTIKYTGAEIRQHPDFSIEVTQEAYVDKLEEVSTKPFGKASDFLNEPTLMRACCGQLAWVANHSRPDQTFLASYLQGIQDKALVSHLDLYNKAVREMKARKVSLRFPPVPVDRWRLLAITDAGWGVRANGESQGGLLLCLCDKDVLEQKPGKTWIIEWSSKKLRRVVRSSTAAETLAAQNGLDSIEFAQAFLQEVLFGMSPRTVLPRSLVQQSSVNTLRMPTAAFDLASLPASVSSREPSLEDMAARNLKQQRSQREPVAVDELKTFVSRVIDNSQLDVLLAEIEEQRPDKMVRRSNSPSECGTSEFQMVHSPTSPHAGRGSAEPPRRGPPPPQPVHYVPHEKNRGHPSPPGGYGHRGQPAPNSPATSDLFSLSEAESSSTNHASYQRRNRPDQYVLPLATDKPLPHGVPDVATWGRSLLVLPKYAEKKWSYRQLLEHAWNDREILSYLRWLRNTYYQEANNPVAGKASDLAAFLIAVDYPTMERLGTVGPRRTLKDE</sequence>
<feature type="region of interest" description="Disordered" evidence="1">
    <location>
        <begin position="399"/>
        <end position="423"/>
    </location>
</feature>
<feature type="region of interest" description="Disordered" evidence="1">
    <location>
        <begin position="1800"/>
        <end position="1902"/>
    </location>
</feature>
<feature type="region of interest" description="Disordered" evidence="1">
    <location>
        <begin position="1141"/>
        <end position="1180"/>
    </location>
</feature>
<protein>
    <submittedName>
        <fullName evidence="3">Copia protein</fullName>
    </submittedName>
</protein>
<organism evidence="3 4">
    <name type="scientific">Symbiodinium microadriaticum</name>
    <name type="common">Dinoflagellate</name>
    <name type="synonym">Zooxanthella microadriatica</name>
    <dbReference type="NCBI Taxonomy" id="2951"/>
    <lineage>
        <taxon>Eukaryota</taxon>
        <taxon>Sar</taxon>
        <taxon>Alveolata</taxon>
        <taxon>Dinophyceae</taxon>
        <taxon>Suessiales</taxon>
        <taxon>Symbiodiniaceae</taxon>
        <taxon>Symbiodinium</taxon>
    </lineage>
</organism>